<protein>
    <submittedName>
        <fullName evidence="2">Glycosyltransferase family 2 protein</fullName>
    </submittedName>
</protein>
<name>A0ABR8WJA7_9FLAO</name>
<keyword evidence="3" id="KW-1185">Reference proteome</keyword>
<reference evidence="2 3" key="1">
    <citation type="submission" date="2020-08" db="EMBL/GenBank/DDBJ databases">
        <title>A Genomic Blueprint of the Chicken Gut Microbiome.</title>
        <authorList>
            <person name="Gilroy R."/>
            <person name="Ravi A."/>
            <person name="Getino M."/>
            <person name="Pursley I."/>
            <person name="Horton D.L."/>
            <person name="Alikhan N.-F."/>
            <person name="Baker D."/>
            <person name="Gharbi K."/>
            <person name="Hall N."/>
            <person name="Watson M."/>
            <person name="Adriaenssens E.M."/>
            <person name="Foster-Nyarko E."/>
            <person name="Jarju S."/>
            <person name="Secka A."/>
            <person name="Antonio M."/>
            <person name="Oren A."/>
            <person name="Chaudhuri R."/>
            <person name="La Ragione R.M."/>
            <person name="Hildebrand F."/>
            <person name="Pallen M.J."/>
        </authorList>
    </citation>
    <scope>NUCLEOTIDE SEQUENCE [LARGE SCALE GENOMIC DNA]</scope>
    <source>
        <strain evidence="2 3">Sa1CVA4</strain>
    </source>
</reference>
<dbReference type="Proteomes" id="UP000626242">
    <property type="component" value="Unassembled WGS sequence"/>
</dbReference>
<gene>
    <name evidence="2" type="ORF">H9628_00735</name>
</gene>
<evidence type="ECO:0000313" key="3">
    <source>
        <dbReference type="Proteomes" id="UP000626242"/>
    </source>
</evidence>
<dbReference type="CDD" id="cd00761">
    <property type="entry name" value="Glyco_tranf_GTA_type"/>
    <property type="match status" value="1"/>
</dbReference>
<dbReference type="PANTHER" id="PTHR22916">
    <property type="entry name" value="GLYCOSYLTRANSFERASE"/>
    <property type="match status" value="1"/>
</dbReference>
<dbReference type="Pfam" id="PF00535">
    <property type="entry name" value="Glycos_transf_2"/>
    <property type="match status" value="1"/>
</dbReference>
<feature type="domain" description="Glycosyltransferase 2-like" evidence="1">
    <location>
        <begin position="6"/>
        <end position="131"/>
    </location>
</feature>
<dbReference type="EMBL" id="JACSPS010000001">
    <property type="protein sequence ID" value="MBD8016992.1"/>
    <property type="molecule type" value="Genomic_DNA"/>
</dbReference>
<comment type="caution">
    <text evidence="2">The sequence shown here is derived from an EMBL/GenBank/DDBJ whole genome shotgun (WGS) entry which is preliminary data.</text>
</comment>
<evidence type="ECO:0000259" key="1">
    <source>
        <dbReference type="Pfam" id="PF00535"/>
    </source>
</evidence>
<dbReference type="Gene3D" id="3.90.550.10">
    <property type="entry name" value="Spore Coat Polysaccharide Biosynthesis Protein SpsA, Chain A"/>
    <property type="match status" value="1"/>
</dbReference>
<evidence type="ECO:0000313" key="2">
    <source>
        <dbReference type="EMBL" id="MBD8016992.1"/>
    </source>
</evidence>
<dbReference type="RefSeq" id="WP_251832205.1">
    <property type="nucleotide sequence ID" value="NZ_JACSPS010000001.1"/>
</dbReference>
<proteinExistence type="predicted"/>
<dbReference type="InterPro" id="IPR029044">
    <property type="entry name" value="Nucleotide-diphossugar_trans"/>
</dbReference>
<sequence length="349" mass="40548">MEPQISIIIPVYNTGKYLKKCLQSVIEQKIDEIEIIIVNDASTDDSIKIIKKFAAHDKRFTIIDKKKNEGVEAARLTGINSAIGTFLCFMDSDDWLPRNALRILLQHANKTEADIVVGHHTRVLDRFGLVKTVGKKFCMQPLILDYDSFMRNYYVNFFGVNIFPVSMCGKLYRRILINRSTINTHGYNFGEDLMFNIQVFPESKKTVLVPDLVYNYRYGGMTSKFNSQLIPSQLRMYKQKQEFAVRYHNDALNKFSRIELKNYLKTFIEMLLKFKGDEPSVVHKRQIAEVIATEEFVDLKNYYASQELQGFELALAKGDIDGMYMEIIAEYKKIKLLYKLKRLLSSIFN</sequence>
<organism evidence="2 3">
    <name type="scientific">Kaistella pullorum</name>
    <dbReference type="NCBI Taxonomy" id="2763074"/>
    <lineage>
        <taxon>Bacteria</taxon>
        <taxon>Pseudomonadati</taxon>
        <taxon>Bacteroidota</taxon>
        <taxon>Flavobacteriia</taxon>
        <taxon>Flavobacteriales</taxon>
        <taxon>Weeksellaceae</taxon>
        <taxon>Chryseobacterium group</taxon>
        <taxon>Kaistella</taxon>
    </lineage>
</organism>
<dbReference type="InterPro" id="IPR001173">
    <property type="entry name" value="Glyco_trans_2-like"/>
</dbReference>
<dbReference type="PANTHER" id="PTHR22916:SF3">
    <property type="entry name" value="UDP-GLCNAC:BETAGAL BETA-1,3-N-ACETYLGLUCOSAMINYLTRANSFERASE-LIKE PROTEIN 1"/>
    <property type="match status" value="1"/>
</dbReference>
<dbReference type="SUPFAM" id="SSF53448">
    <property type="entry name" value="Nucleotide-diphospho-sugar transferases"/>
    <property type="match status" value="1"/>
</dbReference>
<accession>A0ABR8WJA7</accession>